<dbReference type="OrthoDB" id="10315358at2759"/>
<evidence type="ECO:0000313" key="2">
    <source>
        <dbReference type="EMBL" id="OLP92412.1"/>
    </source>
</evidence>
<reference evidence="2 3" key="1">
    <citation type="submission" date="2016-02" db="EMBL/GenBank/DDBJ databases">
        <title>Genome analysis of coral dinoflagellate symbionts highlights evolutionary adaptations to a symbiotic lifestyle.</title>
        <authorList>
            <person name="Aranda M."/>
            <person name="Li Y."/>
            <person name="Liew Y.J."/>
            <person name="Baumgarten S."/>
            <person name="Simakov O."/>
            <person name="Wilson M."/>
            <person name="Piel J."/>
            <person name="Ashoor H."/>
            <person name="Bougouffa S."/>
            <person name="Bajic V.B."/>
            <person name="Ryu T."/>
            <person name="Ravasi T."/>
            <person name="Bayer T."/>
            <person name="Micklem G."/>
            <person name="Kim H."/>
            <person name="Bhak J."/>
            <person name="Lajeunesse T.C."/>
            <person name="Voolstra C.R."/>
        </authorList>
    </citation>
    <scope>NUCLEOTIDE SEQUENCE [LARGE SCALE GENOMIC DNA]</scope>
    <source>
        <strain evidence="2 3">CCMP2467</strain>
    </source>
</reference>
<protein>
    <submittedName>
        <fullName evidence="2">Uncharacterized protein</fullName>
    </submittedName>
</protein>
<evidence type="ECO:0000256" key="1">
    <source>
        <dbReference type="SAM" id="MobiDB-lite"/>
    </source>
</evidence>
<feature type="region of interest" description="Disordered" evidence="1">
    <location>
        <begin position="214"/>
        <end position="236"/>
    </location>
</feature>
<proteinExistence type="predicted"/>
<sequence length="317" mass="35608">MEQHLVRRMALKQKRREERLHSSPVEVSCSGLRDSRCESYCANFLIMQERLGRVALCDCMNAFATPFASHRHAPIDWLQCAVRAGRFEDPRSPRSREQQEEWARGASAEKHIRLVRKMKAPVFIDSPKTTFTSQARAGGFLLCVRVANLEEEDLSHSGLLSLWPVMVLASLGLGPVNLHLSCVEICKGLQTDSTSRLFWVVAPKEPLTFRHLEAPEQHSLEDPPAAHPRRRPAGRRQKAQVPAALIRWASAAVPEQPSSINLVQPSGDKWMPHEMPLRAVSLSSSRSLPEALAEMKLMLQSFMRNCVMPASLPDMLV</sequence>
<feature type="compositionally biased region" description="Basic residues" evidence="1">
    <location>
        <begin position="227"/>
        <end position="236"/>
    </location>
</feature>
<keyword evidence="3" id="KW-1185">Reference proteome</keyword>
<gene>
    <name evidence="2" type="ORF">AK812_SmicGene25776</name>
</gene>
<comment type="caution">
    <text evidence="2">The sequence shown here is derived from an EMBL/GenBank/DDBJ whole genome shotgun (WGS) entry which is preliminary data.</text>
</comment>
<dbReference type="Proteomes" id="UP000186817">
    <property type="component" value="Unassembled WGS sequence"/>
</dbReference>
<dbReference type="AlphaFoldDB" id="A0A1Q9DB33"/>
<dbReference type="EMBL" id="LSRX01000623">
    <property type="protein sequence ID" value="OLP92412.1"/>
    <property type="molecule type" value="Genomic_DNA"/>
</dbReference>
<name>A0A1Q9DB33_SYMMI</name>
<evidence type="ECO:0000313" key="3">
    <source>
        <dbReference type="Proteomes" id="UP000186817"/>
    </source>
</evidence>
<accession>A0A1Q9DB33</accession>
<organism evidence="2 3">
    <name type="scientific">Symbiodinium microadriaticum</name>
    <name type="common">Dinoflagellate</name>
    <name type="synonym">Zooxanthella microadriatica</name>
    <dbReference type="NCBI Taxonomy" id="2951"/>
    <lineage>
        <taxon>Eukaryota</taxon>
        <taxon>Sar</taxon>
        <taxon>Alveolata</taxon>
        <taxon>Dinophyceae</taxon>
        <taxon>Suessiales</taxon>
        <taxon>Symbiodiniaceae</taxon>
        <taxon>Symbiodinium</taxon>
    </lineage>
</organism>